<keyword evidence="2" id="KW-0732">Signal</keyword>
<accession>A0ABW1LIM9</accession>
<evidence type="ECO:0000256" key="1">
    <source>
        <dbReference type="SAM" id="MobiDB-lite"/>
    </source>
</evidence>
<evidence type="ECO:0000256" key="2">
    <source>
        <dbReference type="SAM" id="SignalP"/>
    </source>
</evidence>
<comment type="caution">
    <text evidence="4">The sequence shown here is derived from an EMBL/GenBank/DDBJ whole genome shotgun (WGS) entry which is preliminary data.</text>
</comment>
<gene>
    <name evidence="4" type="ORF">ACFPYL_10145</name>
</gene>
<dbReference type="InterPro" id="IPR046281">
    <property type="entry name" value="DUF6318"/>
</dbReference>
<feature type="signal peptide" evidence="2">
    <location>
        <begin position="1"/>
        <end position="22"/>
    </location>
</feature>
<keyword evidence="5" id="KW-1185">Reference proteome</keyword>
<dbReference type="EMBL" id="JBHSRJ010000004">
    <property type="protein sequence ID" value="MFC6043436.1"/>
    <property type="molecule type" value="Genomic_DNA"/>
</dbReference>
<name>A0ABW1LIM9_9ACTN</name>
<feature type="domain" description="DUF6318" evidence="3">
    <location>
        <begin position="42"/>
        <end position="190"/>
    </location>
</feature>
<feature type="region of interest" description="Disordered" evidence="1">
    <location>
        <begin position="28"/>
        <end position="53"/>
    </location>
</feature>
<evidence type="ECO:0000259" key="3">
    <source>
        <dbReference type="Pfam" id="PF19843"/>
    </source>
</evidence>
<protein>
    <submittedName>
        <fullName evidence="4">DUF6318 family protein</fullName>
    </submittedName>
</protein>
<evidence type="ECO:0000313" key="5">
    <source>
        <dbReference type="Proteomes" id="UP001596135"/>
    </source>
</evidence>
<dbReference type="PROSITE" id="PS51257">
    <property type="entry name" value="PROKAR_LIPOPROTEIN"/>
    <property type="match status" value="1"/>
</dbReference>
<sequence>MIGVVSRTRAVLTAAVLLSALAVGGCTDDDPEPKFGPTESTSPASPTSTAASGPIAPSLPAAALGSDASAAETFVEFYWDTVNFAQRTGDVTSLRSLGVKCTACDKGVEFIENAYAGGGQIRGGHGQVSDLETVFIDRDGENWAVVSCRVESTKQVVDMPGSDRDEQYQGGAANLRLYLQPTDDGWVVRSLATK</sequence>
<feature type="compositionally biased region" description="Low complexity" evidence="1">
    <location>
        <begin position="37"/>
        <end position="53"/>
    </location>
</feature>
<dbReference type="Proteomes" id="UP001596135">
    <property type="component" value="Unassembled WGS sequence"/>
</dbReference>
<feature type="chain" id="PRO_5045417991" evidence="2">
    <location>
        <begin position="23"/>
        <end position="194"/>
    </location>
</feature>
<organism evidence="4 5">
    <name type="scientific">Nocardioides hankookensis</name>
    <dbReference type="NCBI Taxonomy" id="443157"/>
    <lineage>
        <taxon>Bacteria</taxon>
        <taxon>Bacillati</taxon>
        <taxon>Actinomycetota</taxon>
        <taxon>Actinomycetes</taxon>
        <taxon>Propionibacteriales</taxon>
        <taxon>Nocardioidaceae</taxon>
        <taxon>Nocardioides</taxon>
    </lineage>
</organism>
<reference evidence="5" key="1">
    <citation type="journal article" date="2019" name="Int. J. Syst. Evol. Microbiol.">
        <title>The Global Catalogue of Microorganisms (GCM) 10K type strain sequencing project: providing services to taxonomists for standard genome sequencing and annotation.</title>
        <authorList>
            <consortium name="The Broad Institute Genomics Platform"/>
            <consortium name="The Broad Institute Genome Sequencing Center for Infectious Disease"/>
            <person name="Wu L."/>
            <person name="Ma J."/>
        </authorList>
    </citation>
    <scope>NUCLEOTIDE SEQUENCE [LARGE SCALE GENOMIC DNA]</scope>
    <source>
        <strain evidence="5">CCUG 54522</strain>
    </source>
</reference>
<dbReference type="Pfam" id="PF19843">
    <property type="entry name" value="DUF6318"/>
    <property type="match status" value="1"/>
</dbReference>
<proteinExistence type="predicted"/>
<evidence type="ECO:0000313" key="4">
    <source>
        <dbReference type="EMBL" id="MFC6043436.1"/>
    </source>
</evidence>